<dbReference type="EMBL" id="JASCZI010060480">
    <property type="protein sequence ID" value="MED6132588.1"/>
    <property type="molecule type" value="Genomic_DNA"/>
</dbReference>
<comment type="caution">
    <text evidence="1">The sequence shown here is derived from an EMBL/GenBank/DDBJ whole genome shotgun (WGS) entry which is preliminary data.</text>
</comment>
<sequence>MEANVRTIQIVAGLTTGEKPMALIVAGHSTRCQVWFCSKVDNSSLMAAHQCGMVLAFRYERGSHSGVRSSQRYCKCSWRYNEDDDLGGDYGEAVDPQFERERPMYGFVKMEETELMKMMWVTPWSLKVEVMERVV</sequence>
<evidence type="ECO:0000313" key="2">
    <source>
        <dbReference type="Proteomes" id="UP001341840"/>
    </source>
</evidence>
<gene>
    <name evidence="1" type="ORF">PIB30_020415</name>
</gene>
<evidence type="ECO:0000313" key="1">
    <source>
        <dbReference type="EMBL" id="MED6132588.1"/>
    </source>
</evidence>
<keyword evidence="2" id="KW-1185">Reference proteome</keyword>
<proteinExistence type="predicted"/>
<reference evidence="1 2" key="1">
    <citation type="journal article" date="2023" name="Plants (Basel)">
        <title>Bridging the Gap: Combining Genomics and Transcriptomics Approaches to Understand Stylosanthes scabra, an Orphan Legume from the Brazilian Caatinga.</title>
        <authorList>
            <person name="Ferreira-Neto J.R.C."/>
            <person name="da Silva M.D."/>
            <person name="Binneck E."/>
            <person name="de Melo N.F."/>
            <person name="da Silva R.H."/>
            <person name="de Melo A.L.T.M."/>
            <person name="Pandolfi V."/>
            <person name="Bustamante F.O."/>
            <person name="Brasileiro-Vidal A.C."/>
            <person name="Benko-Iseppon A.M."/>
        </authorList>
    </citation>
    <scope>NUCLEOTIDE SEQUENCE [LARGE SCALE GENOMIC DNA]</scope>
    <source>
        <tissue evidence="1">Leaves</tissue>
    </source>
</reference>
<dbReference type="Proteomes" id="UP001341840">
    <property type="component" value="Unassembled WGS sequence"/>
</dbReference>
<organism evidence="1 2">
    <name type="scientific">Stylosanthes scabra</name>
    <dbReference type="NCBI Taxonomy" id="79078"/>
    <lineage>
        <taxon>Eukaryota</taxon>
        <taxon>Viridiplantae</taxon>
        <taxon>Streptophyta</taxon>
        <taxon>Embryophyta</taxon>
        <taxon>Tracheophyta</taxon>
        <taxon>Spermatophyta</taxon>
        <taxon>Magnoliopsida</taxon>
        <taxon>eudicotyledons</taxon>
        <taxon>Gunneridae</taxon>
        <taxon>Pentapetalae</taxon>
        <taxon>rosids</taxon>
        <taxon>fabids</taxon>
        <taxon>Fabales</taxon>
        <taxon>Fabaceae</taxon>
        <taxon>Papilionoideae</taxon>
        <taxon>50 kb inversion clade</taxon>
        <taxon>dalbergioids sensu lato</taxon>
        <taxon>Dalbergieae</taxon>
        <taxon>Pterocarpus clade</taxon>
        <taxon>Stylosanthes</taxon>
    </lineage>
</organism>
<name>A0ABU6S968_9FABA</name>
<accession>A0ABU6S968</accession>
<protein>
    <submittedName>
        <fullName evidence="1">Uncharacterized protein</fullName>
    </submittedName>
</protein>